<sequence>MSEQPQASDDVQATALNPILNPIGTHWDAPGGAGGSPSWPIPMPHVGPESQQLQEMDARWSLRFKHLTQWSEAESFLRCQECESRWFQRWDGKKREIQENAAEMAGLIATLLHEKAERMKLEHKFNLYGALGNSHKLHLLELIVCHARLTGKIGWNLLSGIQDGIDELAKTPALVAALRDETVAYQLAPQDVTQCIGCIHHTVSNHNNGNDHVITLYEDDYTREECAVLAAFLEVQRDWPDGFAWKRMKRRQQIRR</sequence>
<accession>A0A292Q9K0</accession>
<proteinExistence type="predicted"/>
<gene>
    <name evidence="1" type="ORF">GSTUAT00000464001</name>
</gene>
<reference evidence="1" key="1">
    <citation type="submission" date="2015-10" db="EMBL/GenBank/DDBJ databases">
        <authorList>
            <person name="Regsiter A."/>
            <person name="william w."/>
        </authorList>
    </citation>
    <scope>NUCLEOTIDE SEQUENCE</scope>
    <source>
        <strain evidence="1">Montdore</strain>
    </source>
</reference>
<dbReference type="AlphaFoldDB" id="A0A292Q9K0"/>
<dbReference type="EMBL" id="LN890947">
    <property type="protein sequence ID" value="CUS15413.1"/>
    <property type="molecule type" value="Genomic_DNA"/>
</dbReference>
<organism evidence="1 2">
    <name type="scientific">Tuber aestivum</name>
    <name type="common">summer truffle</name>
    <dbReference type="NCBI Taxonomy" id="59557"/>
    <lineage>
        <taxon>Eukaryota</taxon>
        <taxon>Fungi</taxon>
        <taxon>Dikarya</taxon>
        <taxon>Ascomycota</taxon>
        <taxon>Pezizomycotina</taxon>
        <taxon>Pezizomycetes</taxon>
        <taxon>Pezizales</taxon>
        <taxon>Tuberaceae</taxon>
        <taxon>Tuber</taxon>
    </lineage>
</organism>
<evidence type="ECO:0000313" key="1">
    <source>
        <dbReference type="EMBL" id="CUS15413.1"/>
    </source>
</evidence>
<dbReference type="Proteomes" id="UP001412239">
    <property type="component" value="Unassembled WGS sequence"/>
</dbReference>
<evidence type="ECO:0000313" key="2">
    <source>
        <dbReference type="Proteomes" id="UP001412239"/>
    </source>
</evidence>
<protein>
    <submittedName>
        <fullName evidence="1">Uncharacterized protein</fullName>
    </submittedName>
</protein>
<keyword evidence="2" id="KW-1185">Reference proteome</keyword>
<name>A0A292Q9K0_9PEZI</name>